<dbReference type="Proteomes" id="UP000029443">
    <property type="component" value="Unassembled WGS sequence"/>
</dbReference>
<protein>
    <recommendedName>
        <fullName evidence="3">NTP pyrophosphohydrolase MazG putative catalytic core domain-containing protein</fullName>
    </recommendedName>
</protein>
<dbReference type="EMBL" id="ARXU01000001">
    <property type="protein sequence ID" value="KGD62825.1"/>
    <property type="molecule type" value="Genomic_DNA"/>
</dbReference>
<reference evidence="1 2" key="1">
    <citation type="submission" date="2012-09" db="EMBL/GenBank/DDBJ databases">
        <title>Genome Sequence of alkane-degrading Bacterium Alcanivorax jadensis T9.</title>
        <authorList>
            <person name="Lai Q."/>
            <person name="Shao Z."/>
        </authorList>
    </citation>
    <scope>NUCLEOTIDE SEQUENCE [LARGE SCALE GENOMIC DNA]</scope>
    <source>
        <strain evidence="1 2">T9</strain>
    </source>
</reference>
<evidence type="ECO:0000313" key="1">
    <source>
        <dbReference type="EMBL" id="KGD62825.1"/>
    </source>
</evidence>
<evidence type="ECO:0000313" key="2">
    <source>
        <dbReference type="Proteomes" id="UP000029443"/>
    </source>
</evidence>
<proteinExistence type="predicted"/>
<comment type="caution">
    <text evidence="1">The sequence shown here is derived from an EMBL/GenBank/DDBJ whole genome shotgun (WGS) entry which is preliminary data.</text>
</comment>
<organism evidence="1 2">
    <name type="scientific">Alcanivorax jadensis T9</name>
    <dbReference type="NCBI Taxonomy" id="1177181"/>
    <lineage>
        <taxon>Bacteria</taxon>
        <taxon>Pseudomonadati</taxon>
        <taxon>Pseudomonadota</taxon>
        <taxon>Gammaproteobacteria</taxon>
        <taxon>Oceanospirillales</taxon>
        <taxon>Alcanivoracaceae</taxon>
        <taxon>Alcanivorax</taxon>
    </lineage>
</organism>
<keyword evidence="2" id="KW-1185">Reference proteome</keyword>
<accession>A0ABR4WH84</accession>
<sequence>MQVSQQNLIELSALAHHPANLCSNSEACTAMWMAAIKDYAKDVRAYANKGKAPDDGEAFADLLTSCRLLANLCEPLGLDLNAARRMIYEFVG</sequence>
<gene>
    <name evidence="1" type="ORF">T9A_00145</name>
</gene>
<evidence type="ECO:0008006" key="3">
    <source>
        <dbReference type="Google" id="ProtNLM"/>
    </source>
</evidence>
<name>A0ABR4WH84_9GAMM</name>